<keyword evidence="1" id="KW-0479">Metal-binding</keyword>
<keyword evidence="3" id="KW-0238">DNA-binding</keyword>
<keyword evidence="7" id="KW-0472">Membrane</keyword>
<evidence type="ECO:0000313" key="10">
    <source>
        <dbReference type="EMBL" id="OJJ82565.1"/>
    </source>
</evidence>
<dbReference type="AlphaFoldDB" id="A0A1L9VF91"/>
<gene>
    <name evidence="10" type="ORF">ASPGLDRAFT_49365</name>
</gene>
<keyword evidence="5" id="KW-0539">Nucleus</keyword>
<organism evidence="10 11">
    <name type="scientific">Aspergillus glaucus CBS 516.65</name>
    <dbReference type="NCBI Taxonomy" id="1160497"/>
    <lineage>
        <taxon>Eukaryota</taxon>
        <taxon>Fungi</taxon>
        <taxon>Dikarya</taxon>
        <taxon>Ascomycota</taxon>
        <taxon>Pezizomycotina</taxon>
        <taxon>Eurotiomycetes</taxon>
        <taxon>Eurotiomycetidae</taxon>
        <taxon>Eurotiales</taxon>
        <taxon>Aspergillaceae</taxon>
        <taxon>Aspergillus</taxon>
        <taxon>Aspergillus subgen. Aspergillus</taxon>
    </lineage>
</organism>
<dbReference type="InterPro" id="IPR007219">
    <property type="entry name" value="XnlR_reg_dom"/>
</dbReference>
<evidence type="ECO:0000256" key="7">
    <source>
        <dbReference type="SAM" id="Phobius"/>
    </source>
</evidence>
<name>A0A1L9VF91_ASPGL</name>
<reference evidence="11" key="1">
    <citation type="journal article" date="2017" name="Genome Biol.">
        <title>Comparative genomics reveals high biological diversity and specific adaptations in the industrially and medically important fungal genus Aspergillus.</title>
        <authorList>
            <person name="de Vries R.P."/>
            <person name="Riley R."/>
            <person name="Wiebenga A."/>
            <person name="Aguilar-Osorio G."/>
            <person name="Amillis S."/>
            <person name="Uchima C.A."/>
            <person name="Anderluh G."/>
            <person name="Asadollahi M."/>
            <person name="Askin M."/>
            <person name="Barry K."/>
            <person name="Battaglia E."/>
            <person name="Bayram O."/>
            <person name="Benocci T."/>
            <person name="Braus-Stromeyer S.A."/>
            <person name="Caldana C."/>
            <person name="Canovas D."/>
            <person name="Cerqueira G.C."/>
            <person name="Chen F."/>
            <person name="Chen W."/>
            <person name="Choi C."/>
            <person name="Clum A."/>
            <person name="Dos Santos R.A."/>
            <person name="Damasio A.R."/>
            <person name="Diallinas G."/>
            <person name="Emri T."/>
            <person name="Fekete E."/>
            <person name="Flipphi M."/>
            <person name="Freyberg S."/>
            <person name="Gallo A."/>
            <person name="Gournas C."/>
            <person name="Habgood R."/>
            <person name="Hainaut M."/>
            <person name="Harispe M.L."/>
            <person name="Henrissat B."/>
            <person name="Hilden K.S."/>
            <person name="Hope R."/>
            <person name="Hossain A."/>
            <person name="Karabika E."/>
            <person name="Karaffa L."/>
            <person name="Karanyi Z."/>
            <person name="Krasevec N."/>
            <person name="Kuo A."/>
            <person name="Kusch H."/>
            <person name="LaButti K."/>
            <person name="Lagendijk E.L."/>
            <person name="Lapidus A."/>
            <person name="Levasseur A."/>
            <person name="Lindquist E."/>
            <person name="Lipzen A."/>
            <person name="Logrieco A.F."/>
            <person name="MacCabe A."/>
            <person name="Maekelae M.R."/>
            <person name="Malavazi I."/>
            <person name="Melin P."/>
            <person name="Meyer V."/>
            <person name="Mielnichuk N."/>
            <person name="Miskei M."/>
            <person name="Molnar A.P."/>
            <person name="Mule G."/>
            <person name="Ngan C.Y."/>
            <person name="Orejas M."/>
            <person name="Orosz E."/>
            <person name="Ouedraogo J.P."/>
            <person name="Overkamp K.M."/>
            <person name="Park H.-S."/>
            <person name="Perrone G."/>
            <person name="Piumi F."/>
            <person name="Punt P.J."/>
            <person name="Ram A.F."/>
            <person name="Ramon A."/>
            <person name="Rauscher S."/>
            <person name="Record E."/>
            <person name="Riano-Pachon D.M."/>
            <person name="Robert V."/>
            <person name="Roehrig J."/>
            <person name="Ruller R."/>
            <person name="Salamov A."/>
            <person name="Salih N.S."/>
            <person name="Samson R.A."/>
            <person name="Sandor E."/>
            <person name="Sanguinetti M."/>
            <person name="Schuetze T."/>
            <person name="Sepcic K."/>
            <person name="Shelest E."/>
            <person name="Sherlock G."/>
            <person name="Sophianopoulou V."/>
            <person name="Squina F.M."/>
            <person name="Sun H."/>
            <person name="Susca A."/>
            <person name="Todd R.B."/>
            <person name="Tsang A."/>
            <person name="Unkles S.E."/>
            <person name="van de Wiele N."/>
            <person name="van Rossen-Uffink D."/>
            <person name="Oliveira J.V."/>
            <person name="Vesth T.C."/>
            <person name="Visser J."/>
            <person name="Yu J.-H."/>
            <person name="Zhou M."/>
            <person name="Andersen M.R."/>
            <person name="Archer D.B."/>
            <person name="Baker S.E."/>
            <person name="Benoit I."/>
            <person name="Brakhage A.A."/>
            <person name="Braus G.H."/>
            <person name="Fischer R."/>
            <person name="Frisvad J.C."/>
            <person name="Goldman G.H."/>
            <person name="Houbraken J."/>
            <person name="Oakley B."/>
            <person name="Pocsi I."/>
            <person name="Scazzocchio C."/>
            <person name="Seiboth B."/>
            <person name="vanKuyk P.A."/>
            <person name="Wortman J."/>
            <person name="Dyer P.S."/>
            <person name="Grigoriev I.V."/>
        </authorList>
    </citation>
    <scope>NUCLEOTIDE SEQUENCE [LARGE SCALE GENOMIC DNA]</scope>
    <source>
        <strain evidence="11">CBS 516.65</strain>
    </source>
</reference>
<dbReference type="GO" id="GO:0006351">
    <property type="term" value="P:DNA-templated transcription"/>
    <property type="evidence" value="ECO:0007669"/>
    <property type="project" value="InterPro"/>
</dbReference>
<feature type="region of interest" description="Disordered" evidence="6">
    <location>
        <begin position="92"/>
        <end position="151"/>
    </location>
</feature>
<evidence type="ECO:0000256" key="3">
    <source>
        <dbReference type="ARBA" id="ARBA00023125"/>
    </source>
</evidence>
<evidence type="ECO:0008006" key="12">
    <source>
        <dbReference type="Google" id="ProtNLM"/>
    </source>
</evidence>
<evidence type="ECO:0000256" key="2">
    <source>
        <dbReference type="ARBA" id="ARBA00023015"/>
    </source>
</evidence>
<evidence type="ECO:0000259" key="9">
    <source>
        <dbReference type="PROSITE" id="PS50048"/>
    </source>
</evidence>
<dbReference type="SUPFAM" id="SSF57701">
    <property type="entry name" value="Zn2/Cys6 DNA-binding domain"/>
    <property type="match status" value="1"/>
</dbReference>
<dbReference type="SMART" id="SM00066">
    <property type="entry name" value="GAL4"/>
    <property type="match status" value="1"/>
</dbReference>
<feature type="domain" description="FHA" evidence="8">
    <location>
        <begin position="398"/>
        <end position="426"/>
    </location>
</feature>
<evidence type="ECO:0000256" key="1">
    <source>
        <dbReference type="ARBA" id="ARBA00022723"/>
    </source>
</evidence>
<evidence type="ECO:0000313" key="11">
    <source>
        <dbReference type="Proteomes" id="UP000184300"/>
    </source>
</evidence>
<evidence type="ECO:0000256" key="4">
    <source>
        <dbReference type="ARBA" id="ARBA00023163"/>
    </source>
</evidence>
<feature type="region of interest" description="Disordered" evidence="6">
    <location>
        <begin position="1"/>
        <end position="20"/>
    </location>
</feature>
<feature type="compositionally biased region" description="Polar residues" evidence="6">
    <location>
        <begin position="132"/>
        <end position="145"/>
    </location>
</feature>
<evidence type="ECO:0000256" key="5">
    <source>
        <dbReference type="ARBA" id="ARBA00023242"/>
    </source>
</evidence>
<dbReference type="PROSITE" id="PS00463">
    <property type="entry name" value="ZN2_CY6_FUNGAL_1"/>
    <property type="match status" value="1"/>
</dbReference>
<dbReference type="InterPro" id="IPR050987">
    <property type="entry name" value="AtrR-like"/>
</dbReference>
<proteinExistence type="predicted"/>
<feature type="region of interest" description="Disordered" evidence="6">
    <location>
        <begin position="32"/>
        <end position="58"/>
    </location>
</feature>
<dbReference type="InterPro" id="IPR001138">
    <property type="entry name" value="Zn2Cys6_DnaBD"/>
</dbReference>
<keyword evidence="11" id="KW-1185">Reference proteome</keyword>
<dbReference type="RefSeq" id="XP_022399263.1">
    <property type="nucleotide sequence ID" value="XM_022547085.1"/>
</dbReference>
<dbReference type="Pfam" id="PF00172">
    <property type="entry name" value="Zn_clus"/>
    <property type="match status" value="1"/>
</dbReference>
<accession>A0A1L9VF91</accession>
<dbReference type="VEuPathDB" id="FungiDB:ASPGLDRAFT_49365"/>
<dbReference type="Gene3D" id="4.10.240.10">
    <property type="entry name" value="Zn(2)-C6 fungal-type DNA-binding domain"/>
    <property type="match status" value="1"/>
</dbReference>
<dbReference type="GeneID" id="34463346"/>
<dbReference type="GO" id="GO:0000981">
    <property type="term" value="F:DNA-binding transcription factor activity, RNA polymerase II-specific"/>
    <property type="evidence" value="ECO:0007669"/>
    <property type="project" value="InterPro"/>
</dbReference>
<keyword evidence="7" id="KW-1133">Transmembrane helix</keyword>
<protein>
    <recommendedName>
        <fullName evidence="12">Zn(2)-C6 fungal-type domain-containing protein</fullName>
    </recommendedName>
</protein>
<dbReference type="OrthoDB" id="103819at2759"/>
<evidence type="ECO:0000256" key="6">
    <source>
        <dbReference type="SAM" id="MobiDB-lite"/>
    </source>
</evidence>
<keyword evidence="2" id="KW-0805">Transcription regulation</keyword>
<dbReference type="PROSITE" id="PS50048">
    <property type="entry name" value="ZN2_CY6_FUNGAL_2"/>
    <property type="match status" value="1"/>
</dbReference>
<keyword evidence="4" id="KW-0804">Transcription</keyword>
<dbReference type="PANTHER" id="PTHR46910">
    <property type="entry name" value="TRANSCRIPTION FACTOR PDR1"/>
    <property type="match status" value="1"/>
</dbReference>
<dbReference type="CDD" id="cd00067">
    <property type="entry name" value="GAL4"/>
    <property type="match status" value="1"/>
</dbReference>
<dbReference type="GO" id="GO:0003677">
    <property type="term" value="F:DNA binding"/>
    <property type="evidence" value="ECO:0007669"/>
    <property type="project" value="UniProtKB-KW"/>
</dbReference>
<dbReference type="SMART" id="SM00906">
    <property type="entry name" value="Fungal_trans"/>
    <property type="match status" value="1"/>
</dbReference>
<dbReference type="InterPro" id="IPR000253">
    <property type="entry name" value="FHA_dom"/>
</dbReference>
<keyword evidence="7" id="KW-0812">Transmembrane</keyword>
<dbReference type="CDD" id="cd12148">
    <property type="entry name" value="fungal_TF_MHR"/>
    <property type="match status" value="1"/>
</dbReference>
<dbReference type="STRING" id="1160497.A0A1L9VF91"/>
<feature type="domain" description="Zn(2)-C6 fungal-type" evidence="9">
    <location>
        <begin position="20"/>
        <end position="47"/>
    </location>
</feature>
<dbReference type="EMBL" id="KV878902">
    <property type="protein sequence ID" value="OJJ82565.1"/>
    <property type="molecule type" value="Genomic_DNA"/>
</dbReference>
<dbReference type="PANTHER" id="PTHR46910:SF5">
    <property type="entry name" value="ZN(II)2CYS6 TRANSCRIPTION FACTOR (EUROFUNG)"/>
    <property type="match status" value="1"/>
</dbReference>
<dbReference type="GO" id="GO:0008270">
    <property type="term" value="F:zinc ion binding"/>
    <property type="evidence" value="ECO:0007669"/>
    <property type="project" value="InterPro"/>
</dbReference>
<dbReference type="InterPro" id="IPR036864">
    <property type="entry name" value="Zn2-C6_fun-type_DNA-bd_sf"/>
</dbReference>
<evidence type="ECO:0000259" key="8">
    <source>
        <dbReference type="PROSITE" id="PS50006"/>
    </source>
</evidence>
<dbReference type="Proteomes" id="UP000184300">
    <property type="component" value="Unassembled WGS sequence"/>
</dbReference>
<dbReference type="PROSITE" id="PS50006">
    <property type="entry name" value="FHA_DOMAIN"/>
    <property type="match status" value="1"/>
</dbReference>
<dbReference type="Pfam" id="PF04082">
    <property type="entry name" value="Fungal_trans"/>
    <property type="match status" value="1"/>
</dbReference>
<feature type="transmembrane region" description="Helical" evidence="7">
    <location>
        <begin position="563"/>
        <end position="584"/>
    </location>
</feature>
<sequence>MPEDHSTVDASPPPPHSARACDRCRRRKIRCDRTSPCSGCRSAGTECKESERASRQKRTRVLISSQYEKKIDLIDKRLSRLIETLDADNLARSTGTIMPPSVCHQGSSSPPPSCNRPPHSAVASPTAGDGPDQNSQSSNDQTKAPPNSVADDEMAVVEGKSSLTAHSTFAIDFVQNIVGSCQRMGGYEISELLNTLRCIGDALKNRRLSSKPWFPLAQPGYEMPPLKAAVKVIQKAQDERNIAFLCIHKLLSPRSMSDICLKVYFSSEYSDAEFIIVNAVLNSLASDTDNGQNDIEAHDERNSLVFMCRKNLETALSRLSLYIKASYDITLALVLGAMYAIDISNPSLAWTLVTAASQCSHTLGFHTRSNVPSELPYEPDQKQLLFWGVYIVEKSLCLRLGRSSTIPDCDITALWPEGRQMSDSHAITYVYQLVKLAGLAGSIYEQLYSAAALHSPLDTRVCRALELSQELHGYCAEANNTNQLWMQSTTDVRDREQIRFIFTSDEVLRLSMLTLIYRAMPPQRNYGTAFSEECITSARCALESHHICIQDIGMKGSLLLSVYVNWTILFAPFIPFIVLFCHTVETADKGDLSRMHTFVKSIECTCQHSTAIATHYRLFQMFYGVAVRYNELKSSPSSLQEEQVQLRTEVDAHLSALGLQPHVAYATGHHEKSSVVTEQNRNLGGDGWAQQGLSLGNWFSFNQQMVDLLDHNDLPF</sequence>